<proteinExistence type="predicted"/>
<reference evidence="1" key="1">
    <citation type="submission" date="2022-10" db="EMBL/GenBank/DDBJ databases">
        <title>Tapping the CABI collections for fungal endophytes: first genome assemblies for Collariella, Neodidymelliopsis, Ascochyta clinopodiicola, Didymella pomorum, Didymosphaeria variabile, Neocosmospora piperis and Neocucurbitaria cava.</title>
        <authorList>
            <person name="Hill R."/>
        </authorList>
    </citation>
    <scope>NUCLEOTIDE SEQUENCE</scope>
    <source>
        <strain evidence="1">IMI 355091</strain>
    </source>
</reference>
<accession>A0A9W8ZEN9</accession>
<comment type="caution">
    <text evidence="1">The sequence shown here is derived from an EMBL/GenBank/DDBJ whole genome shotgun (WGS) entry which is preliminary data.</text>
</comment>
<organism evidence="1 2">
    <name type="scientific">Didymella pomorum</name>
    <dbReference type="NCBI Taxonomy" id="749634"/>
    <lineage>
        <taxon>Eukaryota</taxon>
        <taxon>Fungi</taxon>
        <taxon>Dikarya</taxon>
        <taxon>Ascomycota</taxon>
        <taxon>Pezizomycotina</taxon>
        <taxon>Dothideomycetes</taxon>
        <taxon>Pleosporomycetidae</taxon>
        <taxon>Pleosporales</taxon>
        <taxon>Pleosporineae</taxon>
        <taxon>Didymellaceae</taxon>
        <taxon>Didymella</taxon>
    </lineage>
</organism>
<keyword evidence="2" id="KW-1185">Reference proteome</keyword>
<name>A0A9W8ZEN9_9PLEO</name>
<dbReference type="Proteomes" id="UP001140510">
    <property type="component" value="Unassembled WGS sequence"/>
</dbReference>
<dbReference type="AlphaFoldDB" id="A0A9W8ZEN9"/>
<evidence type="ECO:0000313" key="2">
    <source>
        <dbReference type="Proteomes" id="UP001140510"/>
    </source>
</evidence>
<dbReference type="EMBL" id="JAPEVA010000033">
    <property type="protein sequence ID" value="KAJ4405631.1"/>
    <property type="molecule type" value="Genomic_DNA"/>
</dbReference>
<sequence>MYIEFYDGSATLLPIALHLLISHPLPYVEASGPVSPLKTYDYAEEEWRAAGKAYYDHERVSSLKHIAKYLFNNSSRVQWPHKLKVPRKAFSLVRFDQLKTIPTSKQAPNDNESLLTGMSPPIYTMIASILVAVKMMGPAICNERE</sequence>
<protein>
    <submittedName>
        <fullName evidence="1">Uncharacterized protein</fullName>
    </submittedName>
</protein>
<evidence type="ECO:0000313" key="1">
    <source>
        <dbReference type="EMBL" id="KAJ4405631.1"/>
    </source>
</evidence>
<gene>
    <name evidence="1" type="ORF">N0V91_005150</name>
</gene>